<dbReference type="EMBL" id="QMFY01000020">
    <property type="protein sequence ID" value="RAV98249.1"/>
    <property type="molecule type" value="Genomic_DNA"/>
</dbReference>
<organism evidence="1 2">
    <name type="scientific">Pseudochryseolinea flava</name>
    <dbReference type="NCBI Taxonomy" id="2059302"/>
    <lineage>
        <taxon>Bacteria</taxon>
        <taxon>Pseudomonadati</taxon>
        <taxon>Bacteroidota</taxon>
        <taxon>Cytophagia</taxon>
        <taxon>Cytophagales</taxon>
        <taxon>Fulvivirgaceae</taxon>
        <taxon>Pseudochryseolinea</taxon>
    </lineage>
</organism>
<dbReference type="Proteomes" id="UP000251889">
    <property type="component" value="Unassembled WGS sequence"/>
</dbReference>
<protein>
    <submittedName>
        <fullName evidence="1">Uncharacterized protein</fullName>
    </submittedName>
</protein>
<accession>A0A364XVP8</accession>
<proteinExistence type="predicted"/>
<sequence length="157" mass="17786">MRSVEALQSRLPGVCFNMESIHSVCVWEFIFRDEQSYLRHPPKLGVNYVFLGGDLDISNVLNAFSNVFRRNCEKCSTSSNLISILKKAFAIRVRDGKRKVMFSYKFEFEREDEAPQYSDSHSKTVPDLGCGMEKGKRMLLSICLSLGVNVSTKSAVT</sequence>
<dbReference type="AlphaFoldDB" id="A0A364XVP8"/>
<evidence type="ECO:0000313" key="1">
    <source>
        <dbReference type="EMBL" id="RAV98249.1"/>
    </source>
</evidence>
<keyword evidence="2" id="KW-1185">Reference proteome</keyword>
<name>A0A364XVP8_9BACT</name>
<comment type="caution">
    <text evidence="1">The sequence shown here is derived from an EMBL/GenBank/DDBJ whole genome shotgun (WGS) entry which is preliminary data.</text>
</comment>
<evidence type="ECO:0000313" key="2">
    <source>
        <dbReference type="Proteomes" id="UP000251889"/>
    </source>
</evidence>
<gene>
    <name evidence="1" type="ORF">DQQ10_24925</name>
</gene>
<reference evidence="1 2" key="1">
    <citation type="submission" date="2018-06" db="EMBL/GenBank/DDBJ databases">
        <title>Chryseolinea flavus sp. nov., a member of the phylum Bacteroidetes isolated from soil.</title>
        <authorList>
            <person name="Li Y."/>
            <person name="Wang J."/>
        </authorList>
    </citation>
    <scope>NUCLEOTIDE SEQUENCE [LARGE SCALE GENOMIC DNA]</scope>
    <source>
        <strain evidence="1 2">SDU1-6</strain>
    </source>
</reference>